<dbReference type="InterPro" id="IPR000742">
    <property type="entry name" value="EGF"/>
</dbReference>
<evidence type="ECO:0000256" key="6">
    <source>
        <dbReference type="PROSITE-ProRule" id="PRU00076"/>
    </source>
</evidence>
<dbReference type="Pfam" id="PF00008">
    <property type="entry name" value="EGF"/>
    <property type="match status" value="1"/>
</dbReference>
<keyword evidence="2" id="KW-0732">Signal</keyword>
<gene>
    <name evidence="8" type="ORF">TNIN_430591</name>
</gene>
<keyword evidence="3" id="KW-0677">Repeat</keyword>
<feature type="domain" description="EGF-like" evidence="7">
    <location>
        <begin position="66"/>
        <end position="102"/>
    </location>
</feature>
<dbReference type="InterPro" id="IPR001881">
    <property type="entry name" value="EGF-like_Ca-bd_dom"/>
</dbReference>
<keyword evidence="5" id="KW-0325">Glycoprotein</keyword>
<evidence type="ECO:0000313" key="8">
    <source>
        <dbReference type="EMBL" id="GFY38430.1"/>
    </source>
</evidence>
<dbReference type="FunFam" id="2.10.25.10:FF:000122">
    <property type="entry name" value="Protein crumbs homolog 2"/>
    <property type="match status" value="1"/>
</dbReference>
<evidence type="ECO:0000256" key="5">
    <source>
        <dbReference type="ARBA" id="ARBA00023180"/>
    </source>
</evidence>
<evidence type="ECO:0000256" key="2">
    <source>
        <dbReference type="ARBA" id="ARBA00022729"/>
    </source>
</evidence>
<dbReference type="InterPro" id="IPR000152">
    <property type="entry name" value="EGF-type_Asp/Asn_hydroxyl_site"/>
</dbReference>
<dbReference type="AlphaFoldDB" id="A0A8X7BP22"/>
<comment type="caution">
    <text evidence="8">The sequence shown here is derived from an EMBL/GenBank/DDBJ whole genome shotgun (WGS) entry which is preliminary data.</text>
</comment>
<dbReference type="SUPFAM" id="SSF57196">
    <property type="entry name" value="EGF/Laminin"/>
    <property type="match status" value="1"/>
</dbReference>
<dbReference type="OrthoDB" id="283575at2759"/>
<proteinExistence type="predicted"/>
<feature type="disulfide bond" evidence="6">
    <location>
        <begin position="92"/>
        <end position="101"/>
    </location>
</feature>
<keyword evidence="9" id="KW-1185">Reference proteome</keyword>
<comment type="caution">
    <text evidence="6">Lacks conserved residue(s) required for the propagation of feature annotation.</text>
</comment>
<protein>
    <recommendedName>
        <fullName evidence="7">EGF-like domain-containing protein</fullName>
    </recommendedName>
</protein>
<dbReference type="Gene3D" id="2.10.25.10">
    <property type="entry name" value="Laminin"/>
    <property type="match status" value="1"/>
</dbReference>
<dbReference type="GO" id="GO:0005509">
    <property type="term" value="F:calcium ion binding"/>
    <property type="evidence" value="ECO:0007669"/>
    <property type="project" value="InterPro"/>
</dbReference>
<accession>A0A8X7BP22</accession>
<dbReference type="PROSITE" id="PS00022">
    <property type="entry name" value="EGF_1"/>
    <property type="match status" value="1"/>
</dbReference>
<evidence type="ECO:0000313" key="9">
    <source>
        <dbReference type="Proteomes" id="UP000886998"/>
    </source>
</evidence>
<evidence type="ECO:0000256" key="4">
    <source>
        <dbReference type="ARBA" id="ARBA00023157"/>
    </source>
</evidence>
<organism evidence="8 9">
    <name type="scientific">Trichonephila inaurata madagascariensis</name>
    <dbReference type="NCBI Taxonomy" id="2747483"/>
    <lineage>
        <taxon>Eukaryota</taxon>
        <taxon>Metazoa</taxon>
        <taxon>Ecdysozoa</taxon>
        <taxon>Arthropoda</taxon>
        <taxon>Chelicerata</taxon>
        <taxon>Arachnida</taxon>
        <taxon>Araneae</taxon>
        <taxon>Araneomorphae</taxon>
        <taxon>Entelegynae</taxon>
        <taxon>Araneoidea</taxon>
        <taxon>Nephilidae</taxon>
        <taxon>Trichonephila</taxon>
        <taxon>Trichonephila inaurata</taxon>
    </lineage>
</organism>
<evidence type="ECO:0000256" key="3">
    <source>
        <dbReference type="ARBA" id="ARBA00022737"/>
    </source>
</evidence>
<name>A0A8X7BP22_9ARAC</name>
<keyword evidence="4 6" id="KW-1015">Disulfide bond</keyword>
<dbReference type="SMART" id="SM00181">
    <property type="entry name" value="EGF"/>
    <property type="match status" value="1"/>
</dbReference>
<evidence type="ECO:0000259" key="7">
    <source>
        <dbReference type="PROSITE" id="PS50026"/>
    </source>
</evidence>
<dbReference type="SMART" id="SM00179">
    <property type="entry name" value="EGF_CA"/>
    <property type="match status" value="1"/>
</dbReference>
<dbReference type="CDD" id="cd00054">
    <property type="entry name" value="EGF_CA"/>
    <property type="match status" value="1"/>
</dbReference>
<reference evidence="8" key="1">
    <citation type="submission" date="2020-08" db="EMBL/GenBank/DDBJ databases">
        <title>Multicomponent nature underlies the extraordinary mechanical properties of spider dragline silk.</title>
        <authorList>
            <person name="Kono N."/>
            <person name="Nakamura H."/>
            <person name="Mori M."/>
            <person name="Yoshida Y."/>
            <person name="Ohtoshi R."/>
            <person name="Malay A.D."/>
            <person name="Moran D.A.P."/>
            <person name="Tomita M."/>
            <person name="Numata K."/>
            <person name="Arakawa K."/>
        </authorList>
    </citation>
    <scope>NUCLEOTIDE SEQUENCE</scope>
</reference>
<evidence type="ECO:0000256" key="1">
    <source>
        <dbReference type="ARBA" id="ARBA00022536"/>
    </source>
</evidence>
<sequence>MGKKLAGKRKNKNCFVSIIIHNGQCETVQDEKETIAQSKPRTDYFQDDSTKRDFLARNVSFEGEKPVRNCESDTCQNNGMCIDQEDGFMCMCESPYFGKTCEESK</sequence>
<dbReference type="Proteomes" id="UP000886998">
    <property type="component" value="Unassembled WGS sequence"/>
</dbReference>
<dbReference type="PROSITE" id="PS50026">
    <property type="entry name" value="EGF_3"/>
    <property type="match status" value="1"/>
</dbReference>
<dbReference type="PROSITE" id="PS00010">
    <property type="entry name" value="ASX_HYDROXYL"/>
    <property type="match status" value="1"/>
</dbReference>
<dbReference type="PROSITE" id="PS01186">
    <property type="entry name" value="EGF_2"/>
    <property type="match status" value="1"/>
</dbReference>
<dbReference type="EMBL" id="BMAV01000844">
    <property type="protein sequence ID" value="GFY38430.1"/>
    <property type="molecule type" value="Genomic_DNA"/>
</dbReference>
<keyword evidence="1 6" id="KW-0245">EGF-like domain</keyword>